<dbReference type="RefSeq" id="WP_074949855.1">
    <property type="nucleotide sequence ID" value="NZ_FPBV01000003.1"/>
</dbReference>
<accession>A0A1I7GTI1</accession>
<dbReference type="EMBL" id="FPBV01000003">
    <property type="protein sequence ID" value="SFU51745.1"/>
    <property type="molecule type" value="Genomic_DNA"/>
</dbReference>
<keyword evidence="2" id="KW-1133">Transmembrane helix</keyword>
<protein>
    <submittedName>
        <fullName evidence="5">Uncharacterized membrane protein</fullName>
    </submittedName>
</protein>
<dbReference type="OrthoDB" id="157646at2"/>
<feature type="transmembrane region" description="Helical" evidence="2">
    <location>
        <begin position="79"/>
        <end position="100"/>
    </location>
</feature>
<proteinExistence type="predicted"/>
<feature type="transmembrane region" description="Helical" evidence="2">
    <location>
        <begin position="263"/>
        <end position="285"/>
    </location>
</feature>
<keyword evidence="6" id="KW-1185">Reference proteome</keyword>
<dbReference type="Pfam" id="PF07853">
    <property type="entry name" value="DUF1648"/>
    <property type="match status" value="1"/>
</dbReference>
<evidence type="ECO:0000313" key="6">
    <source>
        <dbReference type="Proteomes" id="UP000183508"/>
    </source>
</evidence>
<dbReference type="GO" id="GO:0009636">
    <property type="term" value="P:response to toxic substance"/>
    <property type="evidence" value="ECO:0007669"/>
    <property type="project" value="TreeGrafter"/>
</dbReference>
<evidence type="ECO:0000259" key="3">
    <source>
        <dbReference type="Pfam" id="PF07853"/>
    </source>
</evidence>
<feature type="transmembrane region" description="Helical" evidence="2">
    <location>
        <begin position="54"/>
        <end position="73"/>
    </location>
</feature>
<feature type="transmembrane region" description="Helical" evidence="2">
    <location>
        <begin position="231"/>
        <end position="257"/>
    </location>
</feature>
<feature type="region of interest" description="Disordered" evidence="1">
    <location>
        <begin position="295"/>
        <end position="319"/>
    </location>
</feature>
<evidence type="ECO:0000313" key="5">
    <source>
        <dbReference type="EMBL" id="SFU51745.1"/>
    </source>
</evidence>
<sequence>MILSVHLVELLVIVLFVAVEALLPAVLPETLPFGVRVPLTHAKHPAVTRAARRYFRRLALLAVILVAMDLATWRLPGTWAFAAEQAVVLLAGVACYLNYYTAHRQIRQVKEAEDWFAGATQVVAADTRPRRLPSLWWSAPSGIVFLAVLVAGIWRYPALPNRFPVHFAADGTPTQWADKSISSAFGILMPGLLVLALCLLVHVASRATRMDVDPEAPRSSLHLQTLQRRRWVLATWWSCAFVQVGLGLAALLLWGLLGPATGWPMWVIPLTIVTGVVAPWVVVLATTARRSTGSHAASAVPNVPSSGAGAPGSPRVVHRDDDRYWKGGALYFNRDDPAWMVPKRFGVGWTLNFAHPGAWLLLLAILLIASLPALWAYLSAR</sequence>
<keyword evidence="2" id="KW-0812">Transmembrane</keyword>
<reference evidence="6" key="1">
    <citation type="submission" date="2016-10" db="EMBL/GenBank/DDBJ databases">
        <authorList>
            <person name="Varghese N."/>
        </authorList>
    </citation>
    <scope>NUCLEOTIDE SEQUENCE [LARGE SCALE GENOMIC DNA]</scope>
    <source>
        <strain evidence="6">DSM 17980</strain>
    </source>
</reference>
<dbReference type="STRING" id="392015.SAMN05421543_10355"/>
<dbReference type="PANTHER" id="PTHR37810:SF9">
    <property type="entry name" value="MEMBRANE PROTEIN"/>
    <property type="match status" value="1"/>
</dbReference>
<dbReference type="InterPro" id="IPR043831">
    <property type="entry name" value="DUF5808"/>
</dbReference>
<dbReference type="AlphaFoldDB" id="A0A1I7GTI1"/>
<feature type="transmembrane region" description="Helical" evidence="2">
    <location>
        <begin position="6"/>
        <end position="27"/>
    </location>
</feature>
<keyword evidence="2" id="KW-0472">Membrane</keyword>
<evidence type="ECO:0000256" key="1">
    <source>
        <dbReference type="SAM" id="MobiDB-lite"/>
    </source>
</evidence>
<name>A0A1I7GTI1_9BACL</name>
<dbReference type="Proteomes" id="UP000183508">
    <property type="component" value="Unassembled WGS sequence"/>
</dbReference>
<dbReference type="PANTHER" id="PTHR37810">
    <property type="entry name" value="IMMUNITY PROTEIN SDPI"/>
    <property type="match status" value="1"/>
</dbReference>
<feature type="domain" description="DUF5808" evidence="4">
    <location>
        <begin position="334"/>
        <end position="359"/>
    </location>
</feature>
<feature type="transmembrane region" description="Helical" evidence="2">
    <location>
        <begin position="358"/>
        <end position="378"/>
    </location>
</feature>
<evidence type="ECO:0000259" key="4">
    <source>
        <dbReference type="Pfam" id="PF19124"/>
    </source>
</evidence>
<evidence type="ECO:0000256" key="2">
    <source>
        <dbReference type="SAM" id="Phobius"/>
    </source>
</evidence>
<gene>
    <name evidence="5" type="ORF">SAMN05421543_10355</name>
</gene>
<feature type="transmembrane region" description="Helical" evidence="2">
    <location>
        <begin position="181"/>
        <end position="201"/>
    </location>
</feature>
<dbReference type="Pfam" id="PF19124">
    <property type="entry name" value="DUF5808"/>
    <property type="match status" value="1"/>
</dbReference>
<feature type="domain" description="DUF1648" evidence="3">
    <location>
        <begin position="143"/>
        <end position="186"/>
    </location>
</feature>
<dbReference type="InterPro" id="IPR012867">
    <property type="entry name" value="DUF1648"/>
</dbReference>
<organism evidence="5 6">
    <name type="scientific">Alicyclobacillus macrosporangiidus</name>
    <dbReference type="NCBI Taxonomy" id="392015"/>
    <lineage>
        <taxon>Bacteria</taxon>
        <taxon>Bacillati</taxon>
        <taxon>Bacillota</taxon>
        <taxon>Bacilli</taxon>
        <taxon>Bacillales</taxon>
        <taxon>Alicyclobacillaceae</taxon>
        <taxon>Alicyclobacillus</taxon>
    </lineage>
</organism>
<feature type="transmembrane region" description="Helical" evidence="2">
    <location>
        <begin position="135"/>
        <end position="154"/>
    </location>
</feature>